<keyword evidence="2" id="KW-0804">Transcription</keyword>
<evidence type="ECO:0000313" key="4">
    <source>
        <dbReference type="EMBL" id="MFK7160040.1"/>
    </source>
</evidence>
<feature type="domain" description="HTH araC/xylS-type" evidence="3">
    <location>
        <begin position="211"/>
        <end position="307"/>
    </location>
</feature>
<dbReference type="InterPro" id="IPR018060">
    <property type="entry name" value="HTH_AraC"/>
</dbReference>
<proteinExistence type="predicted"/>
<dbReference type="SMART" id="SM00342">
    <property type="entry name" value="HTH_ARAC"/>
    <property type="match status" value="1"/>
</dbReference>
<sequence>MSACYSQESCETRLFTHHDLLDFGQRYALDYRFPDLSGSGSILQGQVEELKVRPGMQLVYSNVRVIAPYESSSLNPRPLNMIIVLQGQVRFRLGGESILLSEQMALTLSLEQGVQFDAFQSSEQNLKVLSLSLNHSALDELGIPLRSGNWWLTWKLPLHLYQGLLFFRKDMQLAKLYLEGMGLQLLSQGLTEEPSTSCKTRLLPQERLRLEQIHELITTHPQKDYSLSELAQLAAMSPSSLRNKFKAYYGQTLFNFLKQQRLQMAHHYLMQGFSVQQAAHFTGYSHATNFTTAFRKHFGVAPSSLVR</sequence>
<dbReference type="PROSITE" id="PS01124">
    <property type="entry name" value="HTH_ARAC_FAMILY_2"/>
    <property type="match status" value="1"/>
</dbReference>
<dbReference type="EMBL" id="JBANFI010000002">
    <property type="protein sequence ID" value="MFK7160040.1"/>
    <property type="molecule type" value="Genomic_DNA"/>
</dbReference>
<dbReference type="RefSeq" id="WP_405337136.1">
    <property type="nucleotide sequence ID" value="NZ_JBANFI010000002.1"/>
</dbReference>
<evidence type="ECO:0000256" key="2">
    <source>
        <dbReference type="ARBA" id="ARBA00023163"/>
    </source>
</evidence>
<dbReference type="InterPro" id="IPR053142">
    <property type="entry name" value="PchR_regulatory_protein"/>
</dbReference>
<dbReference type="PANTHER" id="PTHR47893">
    <property type="entry name" value="REGULATORY PROTEIN PCHR"/>
    <property type="match status" value="1"/>
</dbReference>
<keyword evidence="5" id="KW-1185">Reference proteome</keyword>
<organism evidence="4 5">
    <name type="scientific">Marinospirillum alkalitolerans</name>
    <dbReference type="NCBI Taxonomy" id="3123374"/>
    <lineage>
        <taxon>Bacteria</taxon>
        <taxon>Pseudomonadati</taxon>
        <taxon>Pseudomonadota</taxon>
        <taxon>Gammaproteobacteria</taxon>
        <taxon>Oceanospirillales</taxon>
        <taxon>Oceanospirillaceae</taxon>
        <taxon>Marinospirillum</taxon>
    </lineage>
</organism>
<protein>
    <submittedName>
        <fullName evidence="4">AraC family transcriptional regulator</fullName>
    </submittedName>
</protein>
<dbReference type="SUPFAM" id="SSF46689">
    <property type="entry name" value="Homeodomain-like"/>
    <property type="match status" value="2"/>
</dbReference>
<evidence type="ECO:0000256" key="1">
    <source>
        <dbReference type="ARBA" id="ARBA00023015"/>
    </source>
</evidence>
<keyword evidence="1" id="KW-0805">Transcription regulation</keyword>
<evidence type="ECO:0000259" key="3">
    <source>
        <dbReference type="PROSITE" id="PS01124"/>
    </source>
</evidence>
<dbReference type="InterPro" id="IPR009057">
    <property type="entry name" value="Homeodomain-like_sf"/>
</dbReference>
<evidence type="ECO:0000313" key="5">
    <source>
        <dbReference type="Proteomes" id="UP001621714"/>
    </source>
</evidence>
<dbReference type="Pfam" id="PF12833">
    <property type="entry name" value="HTH_18"/>
    <property type="match status" value="1"/>
</dbReference>
<reference evidence="4 5" key="1">
    <citation type="submission" date="2024-02" db="EMBL/GenBank/DDBJ databases">
        <title>Marinospirillum sp. MEB 164 isolated from Lonar lake sediment.</title>
        <authorList>
            <person name="Joshi A."/>
            <person name="Thite S."/>
        </authorList>
    </citation>
    <scope>NUCLEOTIDE SEQUENCE [LARGE SCALE GENOMIC DNA]</scope>
    <source>
        <strain evidence="4 5">MEB164</strain>
    </source>
</reference>
<gene>
    <name evidence="4" type="ORF">V6U78_03200</name>
</gene>
<dbReference type="Gene3D" id="1.10.10.60">
    <property type="entry name" value="Homeodomain-like"/>
    <property type="match status" value="1"/>
</dbReference>
<name>A0ABW8PUV9_9GAMM</name>
<dbReference type="PANTHER" id="PTHR47893:SF1">
    <property type="entry name" value="REGULATORY PROTEIN PCHR"/>
    <property type="match status" value="1"/>
</dbReference>
<dbReference type="Proteomes" id="UP001621714">
    <property type="component" value="Unassembled WGS sequence"/>
</dbReference>
<comment type="caution">
    <text evidence="4">The sequence shown here is derived from an EMBL/GenBank/DDBJ whole genome shotgun (WGS) entry which is preliminary data.</text>
</comment>
<accession>A0ABW8PUV9</accession>